<organism evidence="5 6">
    <name type="scientific">Sandarakinorhabdus cyanobacteriorum</name>
    <dbReference type="NCBI Taxonomy" id="1981098"/>
    <lineage>
        <taxon>Bacteria</taxon>
        <taxon>Pseudomonadati</taxon>
        <taxon>Pseudomonadota</taxon>
        <taxon>Alphaproteobacteria</taxon>
        <taxon>Sphingomonadales</taxon>
        <taxon>Sphingosinicellaceae</taxon>
        <taxon>Sandarakinorhabdus</taxon>
    </lineage>
</organism>
<evidence type="ECO:0000256" key="1">
    <source>
        <dbReference type="ARBA" id="ARBA00022679"/>
    </source>
</evidence>
<protein>
    <submittedName>
        <fullName evidence="5">GNAT family N-acetyltransferase</fullName>
    </submittedName>
</protein>
<dbReference type="RefSeq" id="WP_094474853.1">
    <property type="nucleotide sequence ID" value="NZ_NOXT01000123.1"/>
</dbReference>
<proteinExistence type="predicted"/>
<dbReference type="EMBL" id="NOXT01000123">
    <property type="protein sequence ID" value="OYQ25022.1"/>
    <property type="molecule type" value="Genomic_DNA"/>
</dbReference>
<dbReference type="PANTHER" id="PTHR43877">
    <property type="entry name" value="AMINOALKYLPHOSPHONATE N-ACETYLTRANSFERASE-RELATED-RELATED"/>
    <property type="match status" value="1"/>
</dbReference>
<dbReference type="Gene3D" id="3.40.630.30">
    <property type="match status" value="1"/>
</dbReference>
<keyword evidence="6" id="KW-1185">Reference proteome</keyword>
<keyword evidence="3" id="KW-0472">Membrane</keyword>
<keyword evidence="1 5" id="KW-0808">Transferase</keyword>
<dbReference type="CDD" id="cd04301">
    <property type="entry name" value="NAT_SF"/>
    <property type="match status" value="1"/>
</dbReference>
<dbReference type="Proteomes" id="UP000216991">
    <property type="component" value="Unassembled WGS sequence"/>
</dbReference>
<reference evidence="5 6" key="1">
    <citation type="submission" date="2017-07" db="EMBL/GenBank/DDBJ databases">
        <title>Sandarakinorhabdus cyanobacteriorum sp. nov., a novel bacterium isolated from cyanobacterial aggregates in a eutrophic lake.</title>
        <authorList>
            <person name="Cai H."/>
        </authorList>
    </citation>
    <scope>NUCLEOTIDE SEQUENCE [LARGE SCALE GENOMIC DNA]</scope>
    <source>
        <strain evidence="5 6">TH057</strain>
    </source>
</reference>
<evidence type="ECO:0000259" key="4">
    <source>
        <dbReference type="PROSITE" id="PS51186"/>
    </source>
</evidence>
<accession>A0A255Y720</accession>
<keyword evidence="3" id="KW-0812">Transmembrane</keyword>
<dbReference type="InterPro" id="IPR016181">
    <property type="entry name" value="Acyl_CoA_acyltransferase"/>
</dbReference>
<dbReference type="PANTHER" id="PTHR43877:SF2">
    <property type="entry name" value="AMINOALKYLPHOSPHONATE N-ACETYLTRANSFERASE-RELATED"/>
    <property type="match status" value="1"/>
</dbReference>
<feature type="domain" description="N-acetyltransferase" evidence="4">
    <location>
        <begin position="1"/>
        <end position="169"/>
    </location>
</feature>
<feature type="transmembrane region" description="Helical" evidence="3">
    <location>
        <begin position="13"/>
        <end position="37"/>
    </location>
</feature>
<dbReference type="PROSITE" id="PS51186">
    <property type="entry name" value="GNAT"/>
    <property type="match status" value="1"/>
</dbReference>
<evidence type="ECO:0000256" key="2">
    <source>
        <dbReference type="ARBA" id="ARBA00023315"/>
    </source>
</evidence>
<evidence type="ECO:0000256" key="3">
    <source>
        <dbReference type="SAM" id="Phobius"/>
    </source>
</evidence>
<dbReference type="OrthoDB" id="3389160at2"/>
<dbReference type="InterPro" id="IPR000182">
    <property type="entry name" value="GNAT_dom"/>
</dbReference>
<sequence>MVRLIDPEADAHLIPQLAAMMVAAVAGGASIGFMAGFSQAEAEAWWRARFGAARVAELAILVAADGEVVTGTVSLVPATMPNQLHRADVAKMMVAPHAQRRGVGAALLSAVEDLARRMGRTTLVLDTISGSAAARLYERGGWERVGEIPAYALMPDGAMAPTTYYSKRL</sequence>
<dbReference type="SUPFAM" id="SSF55729">
    <property type="entry name" value="Acyl-CoA N-acyltransferases (Nat)"/>
    <property type="match status" value="1"/>
</dbReference>
<dbReference type="AlphaFoldDB" id="A0A255Y720"/>
<keyword evidence="2" id="KW-0012">Acyltransferase</keyword>
<dbReference type="GO" id="GO:0016747">
    <property type="term" value="F:acyltransferase activity, transferring groups other than amino-acyl groups"/>
    <property type="evidence" value="ECO:0007669"/>
    <property type="project" value="InterPro"/>
</dbReference>
<dbReference type="Pfam" id="PF00583">
    <property type="entry name" value="Acetyltransf_1"/>
    <property type="match status" value="1"/>
</dbReference>
<dbReference type="InterPro" id="IPR050832">
    <property type="entry name" value="Bact_Acetyltransf"/>
</dbReference>
<comment type="caution">
    <text evidence="5">The sequence shown here is derived from an EMBL/GenBank/DDBJ whole genome shotgun (WGS) entry which is preliminary data.</text>
</comment>
<keyword evidence="3" id="KW-1133">Transmembrane helix</keyword>
<evidence type="ECO:0000313" key="6">
    <source>
        <dbReference type="Proteomes" id="UP000216991"/>
    </source>
</evidence>
<gene>
    <name evidence="5" type="ORF">CHU93_14405</name>
</gene>
<evidence type="ECO:0000313" key="5">
    <source>
        <dbReference type="EMBL" id="OYQ25022.1"/>
    </source>
</evidence>
<name>A0A255Y720_9SPHN</name>